<dbReference type="SUPFAM" id="SSF55785">
    <property type="entry name" value="PYP-like sensor domain (PAS domain)"/>
    <property type="match status" value="1"/>
</dbReference>
<keyword evidence="5" id="KW-0902">Two-component regulatory system</keyword>
<keyword evidence="4 8" id="KW-0418">Kinase</keyword>
<dbReference type="EMBL" id="JAMQOS010000001">
    <property type="protein sequence ID" value="MDS0281190.1"/>
    <property type="molecule type" value="Genomic_DNA"/>
</dbReference>
<dbReference type="PROSITE" id="PS50109">
    <property type="entry name" value="HIS_KIN"/>
    <property type="match status" value="1"/>
</dbReference>
<feature type="domain" description="Histidine kinase" evidence="6">
    <location>
        <begin position="264"/>
        <end position="466"/>
    </location>
</feature>
<dbReference type="InterPro" id="IPR011006">
    <property type="entry name" value="CheY-like_superfamily"/>
</dbReference>
<dbReference type="CDD" id="cd00130">
    <property type="entry name" value="PAS"/>
    <property type="match status" value="1"/>
</dbReference>
<dbReference type="PROSITE" id="PS50112">
    <property type="entry name" value="PAS"/>
    <property type="match status" value="1"/>
</dbReference>
<evidence type="ECO:0000259" key="7">
    <source>
        <dbReference type="PROSITE" id="PS50112"/>
    </source>
</evidence>
<dbReference type="Gene3D" id="3.30.450.20">
    <property type="entry name" value="PAS domain"/>
    <property type="match status" value="1"/>
</dbReference>
<dbReference type="InterPro" id="IPR036890">
    <property type="entry name" value="HATPase_C_sf"/>
</dbReference>
<dbReference type="EC" id="2.7.13.3" evidence="2"/>
<dbReference type="SUPFAM" id="SSF47384">
    <property type="entry name" value="Homodimeric domain of signal transducing histidine kinase"/>
    <property type="match status" value="1"/>
</dbReference>
<dbReference type="Gene3D" id="3.30.565.10">
    <property type="entry name" value="Histidine kinase-like ATPase, C-terminal domain"/>
    <property type="match status" value="1"/>
</dbReference>
<evidence type="ECO:0000256" key="5">
    <source>
        <dbReference type="ARBA" id="ARBA00023012"/>
    </source>
</evidence>
<dbReference type="InterPro" id="IPR000014">
    <property type="entry name" value="PAS"/>
</dbReference>
<dbReference type="SMART" id="SM00091">
    <property type="entry name" value="PAS"/>
    <property type="match status" value="1"/>
</dbReference>
<dbReference type="InterPro" id="IPR050736">
    <property type="entry name" value="Sensor_HK_Regulatory"/>
</dbReference>
<dbReference type="GO" id="GO:0016301">
    <property type="term" value="F:kinase activity"/>
    <property type="evidence" value="ECO:0007669"/>
    <property type="project" value="UniProtKB-KW"/>
</dbReference>
<dbReference type="NCBIfam" id="TIGR00229">
    <property type="entry name" value="sensory_box"/>
    <property type="match status" value="1"/>
</dbReference>
<dbReference type="SMART" id="SM00388">
    <property type="entry name" value="HisKA"/>
    <property type="match status" value="1"/>
</dbReference>
<dbReference type="InterPro" id="IPR003661">
    <property type="entry name" value="HisK_dim/P_dom"/>
</dbReference>
<gene>
    <name evidence="8" type="ORF">NDI86_03585</name>
</gene>
<dbReference type="InterPro" id="IPR036097">
    <property type="entry name" value="HisK_dim/P_sf"/>
</dbReference>
<dbReference type="PANTHER" id="PTHR43711:SF1">
    <property type="entry name" value="HISTIDINE KINASE 1"/>
    <property type="match status" value="1"/>
</dbReference>
<dbReference type="SUPFAM" id="SSF55874">
    <property type="entry name" value="ATPase domain of HSP90 chaperone/DNA topoisomerase II/histidine kinase"/>
    <property type="match status" value="1"/>
</dbReference>
<keyword evidence="9" id="KW-1185">Reference proteome</keyword>
<dbReference type="PANTHER" id="PTHR43711">
    <property type="entry name" value="TWO-COMPONENT HISTIDINE KINASE"/>
    <property type="match status" value="1"/>
</dbReference>
<evidence type="ECO:0000259" key="6">
    <source>
        <dbReference type="PROSITE" id="PS50109"/>
    </source>
</evidence>
<dbReference type="CDD" id="cd00075">
    <property type="entry name" value="HATPase"/>
    <property type="match status" value="1"/>
</dbReference>
<comment type="caution">
    <text evidence="8">The sequence shown here is derived from an EMBL/GenBank/DDBJ whole genome shotgun (WGS) entry which is preliminary data.</text>
</comment>
<organism evidence="8 9">
    <name type="scientific">Haloarcula onubensis</name>
    <dbReference type="NCBI Taxonomy" id="2950539"/>
    <lineage>
        <taxon>Archaea</taxon>
        <taxon>Methanobacteriati</taxon>
        <taxon>Methanobacteriota</taxon>
        <taxon>Stenosarchaea group</taxon>
        <taxon>Halobacteria</taxon>
        <taxon>Halobacteriales</taxon>
        <taxon>Haloarculaceae</taxon>
        <taxon>Haloarcula</taxon>
    </lineage>
</organism>
<evidence type="ECO:0000256" key="4">
    <source>
        <dbReference type="ARBA" id="ARBA00022777"/>
    </source>
</evidence>
<proteinExistence type="predicted"/>
<dbReference type="SMART" id="SM00387">
    <property type="entry name" value="HATPase_c"/>
    <property type="match status" value="1"/>
</dbReference>
<comment type="catalytic activity">
    <reaction evidence="1">
        <text>ATP + protein L-histidine = ADP + protein N-phospho-L-histidine.</text>
        <dbReference type="EC" id="2.7.13.3"/>
    </reaction>
</comment>
<dbReference type="Pfam" id="PF02518">
    <property type="entry name" value="HATPase_c"/>
    <property type="match status" value="1"/>
</dbReference>
<dbReference type="InterPro" id="IPR005467">
    <property type="entry name" value="His_kinase_dom"/>
</dbReference>
<name>A0ABU2FKA9_9EURY</name>
<dbReference type="InterPro" id="IPR035965">
    <property type="entry name" value="PAS-like_dom_sf"/>
</dbReference>
<dbReference type="Gene3D" id="1.10.287.130">
    <property type="match status" value="1"/>
</dbReference>
<protein>
    <recommendedName>
        <fullName evidence="2">histidine kinase</fullName>
        <ecNumber evidence="2">2.7.13.3</ecNumber>
    </recommendedName>
</protein>
<reference evidence="8 9" key="1">
    <citation type="submission" date="2022-06" db="EMBL/GenBank/DDBJ databases">
        <title>Halomicroarcula sp. a new haloarchaeum isolate from saline soil.</title>
        <authorList>
            <person name="Strakova D."/>
            <person name="Galisteo C."/>
            <person name="Sanchez-Porro C."/>
            <person name="Ventosa A."/>
        </authorList>
    </citation>
    <scope>NUCLEOTIDE SEQUENCE [LARGE SCALE GENOMIC DNA]</scope>
    <source>
        <strain evidence="8 9">S3CR25-11</strain>
    </source>
</reference>
<dbReference type="Pfam" id="PF00512">
    <property type="entry name" value="HisKA"/>
    <property type="match status" value="1"/>
</dbReference>
<dbReference type="InterPro" id="IPR003594">
    <property type="entry name" value="HATPase_dom"/>
</dbReference>
<dbReference type="CDD" id="cd00082">
    <property type="entry name" value="HisKA"/>
    <property type="match status" value="1"/>
</dbReference>
<evidence type="ECO:0000256" key="3">
    <source>
        <dbReference type="ARBA" id="ARBA00022679"/>
    </source>
</evidence>
<evidence type="ECO:0000313" key="8">
    <source>
        <dbReference type="EMBL" id="MDS0281190.1"/>
    </source>
</evidence>
<dbReference type="Proteomes" id="UP001268864">
    <property type="component" value="Unassembled WGS sequence"/>
</dbReference>
<sequence length="475" mass="50366">MGRELGRGTVLVEQRREAPSTAAEILAEMAAIRVRTVGPDGLDATGERTAYSDADCVVLTPATATGTWEERVRAAKSMTPPRPVVVVVAETVPGLAERALRLGVDGYVNLAADAPADLRTAVGDAISTVRRRRQSMLADHAGDPMYLLDGDNRLVACNRAACELLGERESALVGRSFGEFVALNAVDHLEEQSPDGEQDGVTVDVNVRPTAGESVPCELSVTPIPTGAEARELAVAVARDMAERRRATAALEAKNDRLEEFASLVAHDLRNPLSIAIGRLEVVGDEYESDHLDAIDDAHRRIEDIIANLLSLARTGSVEGGTTAVSVEQIAADAWDSVETGDATLDIAFEHRITANASRLQQLFENLFRNAVEHTEGTPAVSIGPVEAVQTSTRRVEGVEPAGFYVADDGPGIPAENRASVFDYGESDSDAGNGFGLAIVRDIVTEHEWDIHVTTSATGGAAFEITGTSIATAGR</sequence>
<evidence type="ECO:0000256" key="2">
    <source>
        <dbReference type="ARBA" id="ARBA00012438"/>
    </source>
</evidence>
<keyword evidence="3" id="KW-0808">Transferase</keyword>
<dbReference type="RefSeq" id="WP_310899027.1">
    <property type="nucleotide sequence ID" value="NZ_JAMQOS010000001.1"/>
</dbReference>
<accession>A0ABU2FKA9</accession>
<evidence type="ECO:0000313" key="9">
    <source>
        <dbReference type="Proteomes" id="UP001268864"/>
    </source>
</evidence>
<dbReference type="SUPFAM" id="SSF52172">
    <property type="entry name" value="CheY-like"/>
    <property type="match status" value="1"/>
</dbReference>
<evidence type="ECO:0000256" key="1">
    <source>
        <dbReference type="ARBA" id="ARBA00000085"/>
    </source>
</evidence>
<feature type="domain" description="PAS" evidence="7">
    <location>
        <begin position="130"/>
        <end position="181"/>
    </location>
</feature>
<dbReference type="Pfam" id="PF13426">
    <property type="entry name" value="PAS_9"/>
    <property type="match status" value="1"/>
</dbReference>